<dbReference type="SUPFAM" id="SSF63707">
    <property type="entry name" value="Ganglioside M2 (gm2) activator"/>
    <property type="match status" value="1"/>
</dbReference>
<name>A0A8T0FTG3_ARGBR</name>
<reference evidence="2" key="2">
    <citation type="submission" date="2020-06" db="EMBL/GenBank/DDBJ databases">
        <authorList>
            <person name="Sheffer M."/>
        </authorList>
    </citation>
    <scope>NUCLEOTIDE SEQUENCE</scope>
</reference>
<proteinExistence type="predicted"/>
<gene>
    <name evidence="2" type="ORF">HNY73_004365</name>
</gene>
<dbReference type="Proteomes" id="UP000807504">
    <property type="component" value="Unassembled WGS sequence"/>
</dbReference>
<evidence type="ECO:0000313" key="2">
    <source>
        <dbReference type="EMBL" id="KAF8792810.1"/>
    </source>
</evidence>
<organism evidence="2 3">
    <name type="scientific">Argiope bruennichi</name>
    <name type="common">Wasp spider</name>
    <name type="synonym">Aranea bruennichi</name>
    <dbReference type="NCBI Taxonomy" id="94029"/>
    <lineage>
        <taxon>Eukaryota</taxon>
        <taxon>Metazoa</taxon>
        <taxon>Ecdysozoa</taxon>
        <taxon>Arthropoda</taxon>
        <taxon>Chelicerata</taxon>
        <taxon>Arachnida</taxon>
        <taxon>Araneae</taxon>
        <taxon>Araneomorphae</taxon>
        <taxon>Entelegynae</taxon>
        <taxon>Araneoidea</taxon>
        <taxon>Araneidae</taxon>
        <taxon>Argiope</taxon>
    </lineage>
</organism>
<protein>
    <submittedName>
        <fullName evidence="2">Uncharacterized protein</fullName>
    </submittedName>
</protein>
<reference evidence="2" key="1">
    <citation type="journal article" date="2020" name="bioRxiv">
        <title>Chromosome-level reference genome of the European wasp spider Argiope bruennichi: a resource for studies on range expansion and evolutionary adaptation.</title>
        <authorList>
            <person name="Sheffer M.M."/>
            <person name="Hoppe A."/>
            <person name="Krehenwinkel H."/>
            <person name="Uhl G."/>
            <person name="Kuss A.W."/>
            <person name="Jensen L."/>
            <person name="Jensen C."/>
            <person name="Gillespie R.G."/>
            <person name="Hoff K.J."/>
            <person name="Prost S."/>
        </authorList>
    </citation>
    <scope>NUCLEOTIDE SEQUENCE</scope>
</reference>
<dbReference type="OMA" id="MHIPAPS"/>
<keyword evidence="3" id="KW-1185">Reference proteome</keyword>
<dbReference type="OrthoDB" id="6445625at2759"/>
<dbReference type="EMBL" id="JABXBU010000003">
    <property type="protein sequence ID" value="KAF8792810.1"/>
    <property type="molecule type" value="Genomic_DNA"/>
</dbReference>
<comment type="caution">
    <text evidence="2">The sequence shown here is derived from an EMBL/GenBank/DDBJ whole genome shotgun (WGS) entry which is preliminary data.</text>
</comment>
<dbReference type="InterPro" id="IPR036846">
    <property type="entry name" value="GM2-AP_sf"/>
</dbReference>
<accession>A0A8T0FTG3</accession>
<dbReference type="Gene3D" id="2.70.220.10">
    <property type="entry name" value="Ganglioside GM2 activator"/>
    <property type="match status" value="1"/>
</dbReference>
<dbReference type="AlphaFoldDB" id="A0A8T0FTG3"/>
<evidence type="ECO:0000313" key="3">
    <source>
        <dbReference type="Proteomes" id="UP000807504"/>
    </source>
</evidence>
<evidence type="ECO:0000256" key="1">
    <source>
        <dbReference type="ARBA" id="ARBA00022729"/>
    </source>
</evidence>
<keyword evidence="1" id="KW-0732">Signal</keyword>
<sequence>MTLSVLKFEKKGHGRQILTIRKLTVSPYPIRLNRGSIKLSLVAEIHEDVPADIRIYYKAWKVKHLPFGLKIHIPAPNLLPQGCTLEDLNLQMLARSGLVLKADTYKLNSITIPIPTIEGFVGAVVRWLLSGKFLIEVKIIKKNGEQLSCYSVTGEAKS</sequence>